<protein>
    <recommendedName>
        <fullName evidence="2">DNA-binding phage zinc finger domain-containing protein</fullName>
    </recommendedName>
</protein>
<dbReference type="InterPro" id="IPR056911">
    <property type="entry name" value="Phage_Znf_bind_put"/>
</dbReference>
<evidence type="ECO:0000259" key="2">
    <source>
        <dbReference type="Pfam" id="PF24623"/>
    </source>
</evidence>
<dbReference type="AlphaFoldDB" id="A0A0D7CHN2"/>
<gene>
    <name evidence="3" type="ORF">SNA_24740</name>
</gene>
<evidence type="ECO:0000313" key="3">
    <source>
        <dbReference type="EMBL" id="KIZ15754.1"/>
    </source>
</evidence>
<dbReference type="Pfam" id="PF24623">
    <property type="entry name" value="Phage_zn_bind_8"/>
    <property type="match status" value="1"/>
</dbReference>
<dbReference type="Proteomes" id="UP000032458">
    <property type="component" value="Unassembled WGS sequence"/>
</dbReference>
<dbReference type="PATRIC" id="fig|1240678.4.peg.5243"/>
<sequence length="594" mass="66142">MRLDKRRIQTAVLSNADSDQPLVLPLEPIELDAFRQHHQHDTFWCGHLLGGCGGQLTTKLYTDRVCHFAHHPDPTGLPRICERRARDVSSADHLYLKAAATQWLTGRGHQAAFTFPQPDGAAIGSVLDIAWDKGDGALRVHLDATVPPAWESHDVDVVLGMSVPVDDDTLVRRWYVHRVRFDSAGTAREVRIGTQAFARDTEWFTLDECDMTDRGLSTPAVKRIVRSRSTRPVAPWPTGRTRRVPDAQARAKGLLRRLADAQKFGSVVVVTRVCREIAAVTGGDEETRRQLTAAVSEAERWLEAQAAVRQELFGQLEKAVASGKAKQVRKLLTRANATAGHDRSDAENAIVDAAVEQLAAHRREQAAAQAAARAASGAWRAAGRVHTLLTTLQRRGIGQRREAMRDLVQELVRVAEQADDCVDPRQQKQIDTWKVRAGLDRPPPQAKPQPAAPHLSASVPKRKTKKRPLHEQVGRRSWTKTSCPRCLAPKGRDCLNDDGVGKGEERQFPHDERLQLIISERSSRAERRKPGPRSRPASSSPVPRSRPEPPSPLWRVKDVSCPECGVRSGSRCETPDGRPHQARVTWFKRRFPSR</sequence>
<name>A0A0D7CHN2_9ACTN</name>
<reference evidence="3 4" key="1">
    <citation type="submission" date="2014-09" db="EMBL/GenBank/DDBJ databases">
        <title>Draft genome sequence of Streptomyces natalensis ATCC 27448, producer of the antifungal pimaricin.</title>
        <authorList>
            <person name="Mendes M.V."/>
            <person name="Beites T."/>
            <person name="Pires S."/>
            <person name="Santos C.L."/>
            <person name="Moradas-Ferreira P."/>
        </authorList>
    </citation>
    <scope>NUCLEOTIDE SEQUENCE [LARGE SCALE GENOMIC DNA]</scope>
    <source>
        <strain evidence="3 4">ATCC 27448</strain>
    </source>
</reference>
<evidence type="ECO:0000256" key="1">
    <source>
        <dbReference type="SAM" id="MobiDB-lite"/>
    </source>
</evidence>
<feature type="compositionally biased region" description="Basic and acidic residues" evidence="1">
    <location>
        <begin position="490"/>
        <end position="514"/>
    </location>
</feature>
<feature type="compositionally biased region" description="Pro residues" evidence="1">
    <location>
        <begin position="441"/>
        <end position="451"/>
    </location>
</feature>
<feature type="region of interest" description="Disordered" evidence="1">
    <location>
        <begin position="435"/>
        <end position="594"/>
    </location>
</feature>
<accession>A0A0D7CHN2</accession>
<dbReference type="EMBL" id="JRKI01000030">
    <property type="protein sequence ID" value="KIZ15754.1"/>
    <property type="molecule type" value="Genomic_DNA"/>
</dbReference>
<keyword evidence="4" id="KW-1185">Reference proteome</keyword>
<feature type="compositionally biased region" description="Low complexity" evidence="1">
    <location>
        <begin position="534"/>
        <end position="543"/>
    </location>
</feature>
<organism evidence="3 4">
    <name type="scientific">Streptomyces natalensis ATCC 27448</name>
    <dbReference type="NCBI Taxonomy" id="1240678"/>
    <lineage>
        <taxon>Bacteria</taxon>
        <taxon>Bacillati</taxon>
        <taxon>Actinomycetota</taxon>
        <taxon>Actinomycetes</taxon>
        <taxon>Kitasatosporales</taxon>
        <taxon>Streptomycetaceae</taxon>
        <taxon>Streptomyces</taxon>
    </lineage>
</organism>
<evidence type="ECO:0000313" key="4">
    <source>
        <dbReference type="Proteomes" id="UP000032458"/>
    </source>
</evidence>
<feature type="domain" description="DNA-binding phage zinc finger" evidence="2">
    <location>
        <begin position="475"/>
        <end position="516"/>
    </location>
</feature>
<comment type="caution">
    <text evidence="3">The sequence shown here is derived from an EMBL/GenBank/DDBJ whole genome shotgun (WGS) entry which is preliminary data.</text>
</comment>
<dbReference type="RefSeq" id="WP_044366731.1">
    <property type="nucleotide sequence ID" value="NZ_JRKI01000030.1"/>
</dbReference>
<proteinExistence type="predicted"/>